<comment type="cofactor">
    <cofactor evidence="1 9">
        <name>heme</name>
        <dbReference type="ChEBI" id="CHEBI:30413"/>
    </cofactor>
</comment>
<dbReference type="InterPro" id="IPR017972">
    <property type="entry name" value="Cyt_P450_CS"/>
</dbReference>
<evidence type="ECO:0000256" key="11">
    <source>
        <dbReference type="SAM" id="Phobius"/>
    </source>
</evidence>
<dbReference type="PRINTS" id="PR00465">
    <property type="entry name" value="EP450IV"/>
</dbReference>
<dbReference type="InterPro" id="IPR001128">
    <property type="entry name" value="Cyt_P450"/>
</dbReference>
<evidence type="ECO:0000256" key="4">
    <source>
        <dbReference type="ARBA" id="ARBA00022617"/>
    </source>
</evidence>
<name>A0A4Y9Y5G2_9APHY</name>
<keyword evidence="5 9" id="KW-0479">Metal-binding</keyword>
<accession>A0A4Y9Y5G2</accession>
<dbReference type="STRING" id="34475.A0A4Y9Y5G2"/>
<evidence type="ECO:0000256" key="5">
    <source>
        <dbReference type="ARBA" id="ARBA00022723"/>
    </source>
</evidence>
<dbReference type="PANTHER" id="PTHR24305">
    <property type="entry name" value="CYTOCHROME P450"/>
    <property type="match status" value="1"/>
</dbReference>
<evidence type="ECO:0000256" key="7">
    <source>
        <dbReference type="ARBA" id="ARBA00023004"/>
    </source>
</evidence>
<dbReference type="PANTHER" id="PTHR24305:SF166">
    <property type="entry name" value="CYTOCHROME P450 12A4, MITOCHONDRIAL-RELATED"/>
    <property type="match status" value="1"/>
</dbReference>
<reference evidence="12 13" key="1">
    <citation type="submission" date="2019-01" db="EMBL/GenBank/DDBJ databases">
        <title>Genome sequencing of the rare red list fungi Fomitopsis rosea.</title>
        <authorList>
            <person name="Buettner E."/>
            <person name="Kellner H."/>
        </authorList>
    </citation>
    <scope>NUCLEOTIDE SEQUENCE [LARGE SCALE GENOMIC DNA]</scope>
    <source>
        <strain evidence="12 13">DSM 105464</strain>
    </source>
</reference>
<keyword evidence="8 10" id="KW-0503">Monooxygenase</keyword>
<dbReference type="InterPro" id="IPR036396">
    <property type="entry name" value="Cyt_P450_sf"/>
</dbReference>
<evidence type="ECO:0000256" key="1">
    <source>
        <dbReference type="ARBA" id="ARBA00001971"/>
    </source>
</evidence>
<evidence type="ECO:0008006" key="14">
    <source>
        <dbReference type="Google" id="ProtNLM"/>
    </source>
</evidence>
<dbReference type="PRINTS" id="PR00385">
    <property type="entry name" value="P450"/>
</dbReference>
<dbReference type="PROSITE" id="PS00086">
    <property type="entry name" value="CYTOCHROME_P450"/>
    <property type="match status" value="1"/>
</dbReference>
<dbReference type="Gene3D" id="1.10.630.10">
    <property type="entry name" value="Cytochrome P450"/>
    <property type="match status" value="2"/>
</dbReference>
<dbReference type="GO" id="GO:0020037">
    <property type="term" value="F:heme binding"/>
    <property type="evidence" value="ECO:0007669"/>
    <property type="project" value="InterPro"/>
</dbReference>
<evidence type="ECO:0000313" key="12">
    <source>
        <dbReference type="EMBL" id="TFY57340.1"/>
    </source>
</evidence>
<comment type="pathway">
    <text evidence="2">Secondary metabolite biosynthesis.</text>
</comment>
<dbReference type="GO" id="GO:0005506">
    <property type="term" value="F:iron ion binding"/>
    <property type="evidence" value="ECO:0007669"/>
    <property type="project" value="InterPro"/>
</dbReference>
<gene>
    <name evidence="12" type="ORF">EVJ58_g7078</name>
</gene>
<proteinExistence type="inferred from homology"/>
<evidence type="ECO:0000256" key="10">
    <source>
        <dbReference type="RuleBase" id="RU000461"/>
    </source>
</evidence>
<dbReference type="SUPFAM" id="SSF48264">
    <property type="entry name" value="Cytochrome P450"/>
    <property type="match status" value="1"/>
</dbReference>
<comment type="similarity">
    <text evidence="3 10">Belongs to the cytochrome P450 family.</text>
</comment>
<keyword evidence="11" id="KW-0812">Transmembrane</keyword>
<keyword evidence="7 9" id="KW-0408">Iron</keyword>
<evidence type="ECO:0000256" key="9">
    <source>
        <dbReference type="PIRSR" id="PIRSR602403-1"/>
    </source>
</evidence>
<keyword evidence="6 10" id="KW-0560">Oxidoreductase</keyword>
<keyword evidence="4 9" id="KW-0349">Heme</keyword>
<dbReference type="Pfam" id="PF00067">
    <property type="entry name" value="p450"/>
    <property type="match status" value="1"/>
</dbReference>
<keyword evidence="11" id="KW-0472">Membrane</keyword>
<dbReference type="InterPro" id="IPR050121">
    <property type="entry name" value="Cytochrome_P450_monoxygenase"/>
</dbReference>
<dbReference type="InterPro" id="IPR002403">
    <property type="entry name" value="Cyt_P450_E_grp-IV"/>
</dbReference>
<dbReference type="GO" id="GO:0004497">
    <property type="term" value="F:monooxygenase activity"/>
    <property type="evidence" value="ECO:0007669"/>
    <property type="project" value="UniProtKB-KW"/>
</dbReference>
<evidence type="ECO:0000256" key="3">
    <source>
        <dbReference type="ARBA" id="ARBA00010617"/>
    </source>
</evidence>
<organism evidence="12 13">
    <name type="scientific">Rhodofomes roseus</name>
    <dbReference type="NCBI Taxonomy" id="34475"/>
    <lineage>
        <taxon>Eukaryota</taxon>
        <taxon>Fungi</taxon>
        <taxon>Dikarya</taxon>
        <taxon>Basidiomycota</taxon>
        <taxon>Agaricomycotina</taxon>
        <taxon>Agaricomycetes</taxon>
        <taxon>Polyporales</taxon>
        <taxon>Rhodofomes</taxon>
    </lineage>
</organism>
<dbReference type="AlphaFoldDB" id="A0A4Y9Y5G2"/>
<evidence type="ECO:0000256" key="2">
    <source>
        <dbReference type="ARBA" id="ARBA00005179"/>
    </source>
</evidence>
<feature type="transmembrane region" description="Helical" evidence="11">
    <location>
        <begin position="6"/>
        <end position="23"/>
    </location>
</feature>
<dbReference type="EMBL" id="SEKV01000435">
    <property type="protein sequence ID" value="TFY57340.1"/>
    <property type="molecule type" value="Genomic_DNA"/>
</dbReference>
<feature type="binding site" description="axial binding residue" evidence="9">
    <location>
        <position position="421"/>
    </location>
    <ligand>
        <name>heme</name>
        <dbReference type="ChEBI" id="CHEBI:30413"/>
    </ligand>
    <ligandPart>
        <name>Fe</name>
        <dbReference type="ChEBI" id="CHEBI:18248"/>
    </ligandPart>
</feature>
<comment type="caution">
    <text evidence="12">The sequence shown here is derived from an EMBL/GenBank/DDBJ whole genome shotgun (WGS) entry which is preliminary data.</text>
</comment>
<evidence type="ECO:0000256" key="6">
    <source>
        <dbReference type="ARBA" id="ARBA00023002"/>
    </source>
</evidence>
<keyword evidence="11" id="KW-1133">Transmembrane helix</keyword>
<evidence type="ECO:0000313" key="13">
    <source>
        <dbReference type="Proteomes" id="UP000298390"/>
    </source>
</evidence>
<dbReference type="Proteomes" id="UP000298390">
    <property type="component" value="Unassembled WGS sequence"/>
</dbReference>
<dbReference type="GO" id="GO:0016705">
    <property type="term" value="F:oxidoreductase activity, acting on paired donors, with incorporation or reduction of molecular oxygen"/>
    <property type="evidence" value="ECO:0007669"/>
    <property type="project" value="InterPro"/>
</dbReference>
<sequence length="549" mass="62227">MDPTSIRIGLSGVILAILLYAAWHRYKRNRARTCEHIRGPPSPSYLLGHIVQLTRQDEVGDLEYQWMNEYGWAWKIRHCLGRDVLFLADPKALHHVFRSGYAYARTTDSKFISWLLMGESILFTDPGFDFNCGALDEDLNEFVGVYKNMFRDSMMHPTTGSLLFRHFWPYIPESVLRALVRLPAKQFVRMRHALQTINRFSEQLIEQRKSVVKTQRGIDSGDEHGKDLMSILVRANTSENPKYRLTDSEMTAQVATFLLAGHETSAGTLTWLLWELAKDVNYQRKMREEIATARADVIARGDADFTVADLESMEYVNAAIKEIMRLHPIVYLLVRVADKDDVIPLSRPITTATGEKISEIPISKGQHISVSSWGYNRLPEVWGEDAHNWNPSRFFTIDKEKQISVGVFANLLTFGGGNKSCLGWRFTVLEVQAVLVDLIENFEFELPDEKPDIQRVPAGVTIPIIRNNMHLGSQMPLKIIPVNPAPPAAGFTTKTTYIDKVKEFVVAYTSECNRNCTFASKLEASPDSRDLRYKRHAATACGGVTVGWA</sequence>
<evidence type="ECO:0000256" key="8">
    <source>
        <dbReference type="ARBA" id="ARBA00023033"/>
    </source>
</evidence>
<protein>
    <recommendedName>
        <fullName evidence="14">Cytochrome P450</fullName>
    </recommendedName>
</protein>